<dbReference type="PANTHER" id="PTHR11487">
    <property type="entry name" value="THIOESTERASE"/>
    <property type="match status" value="1"/>
</dbReference>
<comment type="caution">
    <text evidence="3">The sequence shown here is derived from an EMBL/GenBank/DDBJ whole genome shotgun (WGS) entry which is preliminary data.</text>
</comment>
<dbReference type="InterPro" id="IPR029058">
    <property type="entry name" value="AB_hydrolase_fold"/>
</dbReference>
<dbReference type="Pfam" id="PF00975">
    <property type="entry name" value="Thioesterase"/>
    <property type="match status" value="1"/>
</dbReference>
<dbReference type="Proteomes" id="UP001552594">
    <property type="component" value="Unassembled WGS sequence"/>
</dbReference>
<gene>
    <name evidence="3" type="ORF">AB0L16_20080</name>
</gene>
<sequence length="261" mass="28740">MSPPAGRREGGPRPDRWFVPLAGRPYARVTVFLFPVPGMGASFWAPLATALPETLAPVGLELPGRGLRADEQRLSSVSHLLDSLTEAFSALDHRLPAVFFGHSAGGVVAYEAARALAARDLPRPRLIGVSAIVEPRSVWSRFREMRYPSELVRTVRHEWRQTADFPRLALNAVLEDAVLLLSYRYREGPRVDCPVSLFLGAHDALVGTGGIRSWRDHTTAGVIAEHTYPGGHMYLREHWEDVARDLTADVRLALSRPPSGG</sequence>
<keyword evidence="4" id="KW-1185">Reference proteome</keyword>
<name>A0ABV3K0Q0_STRON</name>
<feature type="domain" description="Thioesterase" evidence="2">
    <location>
        <begin position="30"/>
        <end position="248"/>
    </location>
</feature>
<dbReference type="InterPro" id="IPR001031">
    <property type="entry name" value="Thioesterase"/>
</dbReference>
<dbReference type="InterPro" id="IPR012223">
    <property type="entry name" value="TEII"/>
</dbReference>
<evidence type="ECO:0000259" key="2">
    <source>
        <dbReference type="Pfam" id="PF00975"/>
    </source>
</evidence>
<dbReference type="EMBL" id="JBFAUK010000016">
    <property type="protein sequence ID" value="MEV5508727.1"/>
    <property type="molecule type" value="Genomic_DNA"/>
</dbReference>
<comment type="similarity">
    <text evidence="1">Belongs to the thioesterase family.</text>
</comment>
<protein>
    <submittedName>
        <fullName evidence="3">Alpha/beta fold hydrolase</fullName>
    </submittedName>
</protein>
<evidence type="ECO:0000313" key="3">
    <source>
        <dbReference type="EMBL" id="MEV5508727.1"/>
    </source>
</evidence>
<evidence type="ECO:0000313" key="4">
    <source>
        <dbReference type="Proteomes" id="UP001552594"/>
    </source>
</evidence>
<organism evidence="3 4">
    <name type="scientific">Streptomyces orinoci</name>
    <name type="common">Streptoverticillium orinoci</name>
    <dbReference type="NCBI Taxonomy" id="67339"/>
    <lineage>
        <taxon>Bacteria</taxon>
        <taxon>Bacillati</taxon>
        <taxon>Actinomycetota</taxon>
        <taxon>Actinomycetes</taxon>
        <taxon>Kitasatosporales</taxon>
        <taxon>Streptomycetaceae</taxon>
        <taxon>Streptomyces</taxon>
    </lineage>
</organism>
<keyword evidence="3" id="KW-0378">Hydrolase</keyword>
<dbReference type="RefSeq" id="WP_109284750.1">
    <property type="nucleotide sequence ID" value="NZ_JBFAUK010000016.1"/>
</dbReference>
<accession>A0ABV3K0Q0</accession>
<reference evidence="3 4" key="1">
    <citation type="submission" date="2024-06" db="EMBL/GenBank/DDBJ databases">
        <title>The Natural Products Discovery Center: Release of the First 8490 Sequenced Strains for Exploring Actinobacteria Biosynthetic Diversity.</title>
        <authorList>
            <person name="Kalkreuter E."/>
            <person name="Kautsar S.A."/>
            <person name="Yang D."/>
            <person name="Bader C.D."/>
            <person name="Teijaro C.N."/>
            <person name="Fluegel L."/>
            <person name="Davis C.M."/>
            <person name="Simpson J.R."/>
            <person name="Lauterbach L."/>
            <person name="Steele A.D."/>
            <person name="Gui C."/>
            <person name="Meng S."/>
            <person name="Li G."/>
            <person name="Viehrig K."/>
            <person name="Ye F."/>
            <person name="Su P."/>
            <person name="Kiefer A.F."/>
            <person name="Nichols A."/>
            <person name="Cepeda A.J."/>
            <person name="Yan W."/>
            <person name="Fan B."/>
            <person name="Jiang Y."/>
            <person name="Adhikari A."/>
            <person name="Zheng C.-J."/>
            <person name="Schuster L."/>
            <person name="Cowan T.M."/>
            <person name="Smanski M.J."/>
            <person name="Chevrette M.G."/>
            <person name="De Carvalho L.P.S."/>
            <person name="Shen B."/>
        </authorList>
    </citation>
    <scope>NUCLEOTIDE SEQUENCE [LARGE SCALE GENOMIC DNA]</scope>
    <source>
        <strain evidence="3 4">NPDC052347</strain>
    </source>
</reference>
<dbReference type="SUPFAM" id="SSF53474">
    <property type="entry name" value="alpha/beta-Hydrolases"/>
    <property type="match status" value="1"/>
</dbReference>
<dbReference type="PANTHER" id="PTHR11487:SF0">
    <property type="entry name" value="S-ACYL FATTY ACID SYNTHASE THIOESTERASE, MEDIUM CHAIN"/>
    <property type="match status" value="1"/>
</dbReference>
<proteinExistence type="inferred from homology"/>
<dbReference type="Gene3D" id="3.40.50.1820">
    <property type="entry name" value="alpha/beta hydrolase"/>
    <property type="match status" value="1"/>
</dbReference>
<evidence type="ECO:0000256" key="1">
    <source>
        <dbReference type="ARBA" id="ARBA00007169"/>
    </source>
</evidence>
<dbReference type="GO" id="GO:0016787">
    <property type="term" value="F:hydrolase activity"/>
    <property type="evidence" value="ECO:0007669"/>
    <property type="project" value="UniProtKB-KW"/>
</dbReference>